<protein>
    <recommendedName>
        <fullName evidence="10">Maltose/maltodextrin transport system permease protein</fullName>
    </recommendedName>
</protein>
<comment type="function">
    <text evidence="10">Part of the ABC transporter complex MalEFGK involved in maltose/maltodextrin import. Probably responsible for the translocation of the substrate across the membrane.</text>
</comment>
<evidence type="ECO:0000313" key="13">
    <source>
        <dbReference type="Proteomes" id="UP000726105"/>
    </source>
</evidence>
<dbReference type="GO" id="GO:1990060">
    <property type="term" value="C:maltose transport complex"/>
    <property type="evidence" value="ECO:0007669"/>
    <property type="project" value="TreeGrafter"/>
</dbReference>
<evidence type="ECO:0000256" key="3">
    <source>
        <dbReference type="ARBA" id="ARBA00022448"/>
    </source>
</evidence>
<keyword evidence="7 9" id="KW-1133">Transmembrane helix</keyword>
<dbReference type="Gene3D" id="2.40.430.10">
    <property type="entry name" value="D-maltodextrin-binding protein, MBP"/>
    <property type="match status" value="1"/>
</dbReference>
<evidence type="ECO:0000256" key="10">
    <source>
        <dbReference type="RuleBase" id="RU367050"/>
    </source>
</evidence>
<evidence type="ECO:0000256" key="9">
    <source>
        <dbReference type="RuleBase" id="RU363032"/>
    </source>
</evidence>
<evidence type="ECO:0000259" key="11">
    <source>
        <dbReference type="PROSITE" id="PS50928"/>
    </source>
</evidence>
<dbReference type="PROSITE" id="PS50928">
    <property type="entry name" value="ABC_TM1"/>
    <property type="match status" value="1"/>
</dbReference>
<feature type="transmembrane region" description="Helical" evidence="9">
    <location>
        <begin position="32"/>
        <end position="54"/>
    </location>
</feature>
<sequence length="513" mass="55242">MTKSPWIVVKWVAIAAVLALLVWIAGKFAAAGSLWAVVGVAFIAMCVLAIYGTTRAVPLKYLFPGLFFLVALQIWPIIFTIATSFTNYGDGHMGTKEESVKYLIAQSVREVEGAPRYAMSVAVPTGADVTTGTITLLLTDPKDGATYAGTPDGLAPITDGVEKSPTGKVTKANGFTILNAREVNARSEDLSALAVPTEGGGIKTSGLSEAFVGKASMQYDAAADRMIDTTTGKRYLPQNALWVPEDGQGQSLTSGWQENVGLRNYTEALTNETLRNGFLKILVWNLIFPLVSVISTFLLGMGFALLFNDDRIKAKGAWRSLLILPYALPGFVTALVWRQMFNQDPNFGLINKTFGWSIDWLGDPTWAKVAILITNLWLGFPYMFLICTGALQSVPGDVKEAAKIDGASGFRTIRSIVMPLVLVAVGPLLVASYAFNFNNFALIYLLTNGGPFEGNQTQVGSTDLLITYAFRLAIGGTTPNFGFAAAISMFIFIIVALISLQGFRSTASLEDVN</sequence>
<name>A0A935MG92_9MICO</name>
<reference evidence="12 13" key="1">
    <citation type="submission" date="2020-10" db="EMBL/GenBank/DDBJ databases">
        <title>Connecting structure to function with the recovery of over 1000 high-quality activated sludge metagenome-assembled genomes encoding full-length rRNA genes using long-read sequencing.</title>
        <authorList>
            <person name="Singleton C.M."/>
            <person name="Petriglieri F."/>
            <person name="Kristensen J.M."/>
            <person name="Kirkegaard R.H."/>
            <person name="Michaelsen T.Y."/>
            <person name="Andersen M.H."/>
            <person name="Karst S.M."/>
            <person name="Dueholm M.S."/>
            <person name="Nielsen P.H."/>
            <person name="Albertsen M."/>
        </authorList>
    </citation>
    <scope>NUCLEOTIDE SEQUENCE [LARGE SCALE GENOMIC DNA]</scope>
    <source>
        <strain evidence="12">Ega_18-Q3-R5-49_MAXAC.001</strain>
    </source>
</reference>
<organism evidence="12 13">
    <name type="scientific">Candidatus Phosphoribacter hodrii</name>
    <dbReference type="NCBI Taxonomy" id="2953743"/>
    <lineage>
        <taxon>Bacteria</taxon>
        <taxon>Bacillati</taxon>
        <taxon>Actinomycetota</taxon>
        <taxon>Actinomycetes</taxon>
        <taxon>Micrococcales</taxon>
        <taxon>Dermatophilaceae</taxon>
        <taxon>Candidatus Phosphoribacter</taxon>
    </lineage>
</organism>
<evidence type="ECO:0000256" key="5">
    <source>
        <dbReference type="ARBA" id="ARBA00022597"/>
    </source>
</evidence>
<dbReference type="GO" id="GO:0015423">
    <property type="term" value="F:ABC-type maltose transporter activity"/>
    <property type="evidence" value="ECO:0007669"/>
    <property type="project" value="TreeGrafter"/>
</dbReference>
<dbReference type="Gene3D" id="1.20.58.370">
    <property type="entry name" value="MalF N-terminal region-like"/>
    <property type="match status" value="1"/>
</dbReference>
<feature type="transmembrane region" description="Helical" evidence="9">
    <location>
        <begin position="412"/>
        <end position="435"/>
    </location>
</feature>
<evidence type="ECO:0000256" key="7">
    <source>
        <dbReference type="ARBA" id="ARBA00022989"/>
    </source>
</evidence>
<feature type="domain" description="ABC transmembrane type-1" evidence="11">
    <location>
        <begin position="282"/>
        <end position="502"/>
    </location>
</feature>
<accession>A0A935MG92</accession>
<dbReference type="SUPFAM" id="SSF161098">
    <property type="entry name" value="MetI-like"/>
    <property type="match status" value="1"/>
</dbReference>
<gene>
    <name evidence="12" type="ORF">IPI13_02375</name>
</gene>
<dbReference type="Pfam" id="PF00528">
    <property type="entry name" value="BPD_transp_1"/>
    <property type="match status" value="1"/>
</dbReference>
<dbReference type="Pfam" id="PF16296">
    <property type="entry name" value="TM_PBP2_N"/>
    <property type="match status" value="1"/>
</dbReference>
<feature type="transmembrane region" description="Helical" evidence="9">
    <location>
        <begin position="481"/>
        <end position="500"/>
    </location>
</feature>
<evidence type="ECO:0000256" key="6">
    <source>
        <dbReference type="ARBA" id="ARBA00022692"/>
    </source>
</evidence>
<comment type="caution">
    <text evidence="12">The sequence shown here is derived from an EMBL/GenBank/DDBJ whole genome shotgun (WGS) entry which is preliminary data.</text>
</comment>
<dbReference type="Proteomes" id="UP000726105">
    <property type="component" value="Unassembled WGS sequence"/>
</dbReference>
<keyword evidence="6 9" id="KW-0812">Transmembrane</keyword>
<evidence type="ECO:0000256" key="4">
    <source>
        <dbReference type="ARBA" id="ARBA00022475"/>
    </source>
</evidence>
<evidence type="ECO:0000313" key="12">
    <source>
        <dbReference type="EMBL" id="MBK7272037.1"/>
    </source>
</evidence>
<dbReference type="InterPro" id="IPR032550">
    <property type="entry name" value="TM_PBP2_N"/>
</dbReference>
<keyword evidence="4 10" id="KW-1003">Cell membrane</keyword>
<dbReference type="InterPro" id="IPR000515">
    <property type="entry name" value="MetI-like"/>
</dbReference>
<dbReference type="SUPFAM" id="SSF160964">
    <property type="entry name" value="MalF N-terminal region-like"/>
    <property type="match status" value="1"/>
</dbReference>
<keyword evidence="8 9" id="KW-0472">Membrane</keyword>
<evidence type="ECO:0000256" key="8">
    <source>
        <dbReference type="ARBA" id="ARBA00023136"/>
    </source>
</evidence>
<dbReference type="Gene3D" id="1.10.3720.10">
    <property type="entry name" value="MetI-like"/>
    <property type="match status" value="1"/>
</dbReference>
<dbReference type="InterPro" id="IPR035906">
    <property type="entry name" value="MetI-like_sf"/>
</dbReference>
<dbReference type="InterPro" id="IPR035277">
    <property type="entry name" value="MalF_N"/>
</dbReference>
<keyword evidence="3 9" id="KW-0813">Transport</keyword>
<feature type="transmembrane region" description="Helical" evidence="9">
    <location>
        <begin position="318"/>
        <end position="337"/>
    </location>
</feature>
<evidence type="ECO:0000256" key="1">
    <source>
        <dbReference type="ARBA" id="ARBA00004651"/>
    </source>
</evidence>
<feature type="transmembrane region" description="Helical" evidence="9">
    <location>
        <begin position="61"/>
        <end position="82"/>
    </location>
</feature>
<feature type="transmembrane region" description="Helical" evidence="9">
    <location>
        <begin position="7"/>
        <end position="26"/>
    </location>
</feature>
<dbReference type="InterPro" id="IPR047103">
    <property type="entry name" value="MalF_P2_sf"/>
</dbReference>
<dbReference type="EMBL" id="JADJIB010000001">
    <property type="protein sequence ID" value="MBK7272037.1"/>
    <property type="molecule type" value="Genomic_DNA"/>
</dbReference>
<dbReference type="PANTHER" id="PTHR47314:SF1">
    <property type="entry name" value="MALTOSE_MALTODEXTRIN TRANSPORT SYSTEM PERMEASE PROTEIN MALF"/>
    <property type="match status" value="1"/>
</dbReference>
<dbReference type="Gene3D" id="3.10.650.10">
    <property type="entry name" value="MalF N-terminal region-like"/>
    <property type="match status" value="1"/>
</dbReference>
<comment type="similarity">
    <text evidence="2 10">Belongs to the binding-protein-dependent transport system permease family. MalFG subfamily.</text>
</comment>
<feature type="transmembrane region" description="Helical" evidence="9">
    <location>
        <begin position="369"/>
        <end position="391"/>
    </location>
</feature>
<proteinExistence type="inferred from homology"/>
<keyword evidence="5 10" id="KW-0762">Sugar transport</keyword>
<dbReference type="CDD" id="cd06261">
    <property type="entry name" value="TM_PBP2"/>
    <property type="match status" value="1"/>
</dbReference>
<dbReference type="AlphaFoldDB" id="A0A935MG92"/>
<dbReference type="GO" id="GO:0042956">
    <property type="term" value="P:maltodextrin transmembrane transport"/>
    <property type="evidence" value="ECO:0007669"/>
    <property type="project" value="TreeGrafter"/>
</dbReference>
<comment type="subcellular location">
    <subcellularLocation>
        <location evidence="1 9">Cell membrane</location>
        <topology evidence="1 9">Multi-pass membrane protein</topology>
    </subcellularLocation>
</comment>
<dbReference type="PANTHER" id="PTHR47314">
    <property type="entry name" value="MALTOSE/MALTODEXTRIN TRANSPORT SYSTEM PERMEASE PROTEIN MALF"/>
    <property type="match status" value="1"/>
</dbReference>
<feature type="transmembrane region" description="Helical" evidence="9">
    <location>
        <begin position="281"/>
        <end position="306"/>
    </location>
</feature>
<evidence type="ECO:0000256" key="2">
    <source>
        <dbReference type="ARBA" id="ARBA00009047"/>
    </source>
</evidence>